<name>A0AAV6YQT0_ENGPU</name>
<accession>A0AAV6YQT0</accession>
<evidence type="ECO:0000313" key="1">
    <source>
        <dbReference type="EMBL" id="KAG8537335.1"/>
    </source>
</evidence>
<organism evidence="1 2">
    <name type="scientific">Engystomops pustulosus</name>
    <name type="common">Tungara frog</name>
    <name type="synonym">Physalaemus pustulosus</name>
    <dbReference type="NCBI Taxonomy" id="76066"/>
    <lineage>
        <taxon>Eukaryota</taxon>
        <taxon>Metazoa</taxon>
        <taxon>Chordata</taxon>
        <taxon>Craniata</taxon>
        <taxon>Vertebrata</taxon>
        <taxon>Euteleostomi</taxon>
        <taxon>Amphibia</taxon>
        <taxon>Batrachia</taxon>
        <taxon>Anura</taxon>
        <taxon>Neobatrachia</taxon>
        <taxon>Hyloidea</taxon>
        <taxon>Leptodactylidae</taxon>
        <taxon>Leiuperinae</taxon>
        <taxon>Engystomops</taxon>
    </lineage>
</organism>
<keyword evidence="2" id="KW-1185">Reference proteome</keyword>
<gene>
    <name evidence="1" type="ORF">GDO81_024699</name>
</gene>
<dbReference type="Proteomes" id="UP000824782">
    <property type="component" value="Unassembled WGS sequence"/>
</dbReference>
<reference evidence="1" key="1">
    <citation type="thesis" date="2020" institute="ProQuest LLC" country="789 East Eisenhower Parkway, Ann Arbor, MI, USA">
        <title>Comparative Genomics and Chromosome Evolution.</title>
        <authorList>
            <person name="Mudd A.B."/>
        </authorList>
    </citation>
    <scope>NUCLEOTIDE SEQUENCE</scope>
    <source>
        <strain evidence="1">237g6f4</strain>
        <tissue evidence="1">Blood</tissue>
    </source>
</reference>
<comment type="caution">
    <text evidence="1">The sequence shown here is derived from an EMBL/GenBank/DDBJ whole genome shotgun (WGS) entry which is preliminary data.</text>
</comment>
<dbReference type="AlphaFoldDB" id="A0AAV6YQT0"/>
<dbReference type="EMBL" id="WNYA01031373">
    <property type="protein sequence ID" value="KAG8537335.1"/>
    <property type="molecule type" value="Genomic_DNA"/>
</dbReference>
<sequence length="115" mass="13316">MVGLFEGLQESSMGQKLNPKGAMSDSSSHACIISMPTAKSSLRLPNLNCQTRKTSPLFETRLLHQPYEEAKHLMLRWSSHLLIQNLLRRATLFSCFFDQQYPWKNCCQDSYKKYK</sequence>
<evidence type="ECO:0000313" key="2">
    <source>
        <dbReference type="Proteomes" id="UP000824782"/>
    </source>
</evidence>
<protein>
    <submittedName>
        <fullName evidence="1">Uncharacterized protein</fullName>
    </submittedName>
</protein>
<proteinExistence type="predicted"/>